<dbReference type="InterPro" id="IPR006638">
    <property type="entry name" value="Elp3/MiaA/NifB-like_rSAM"/>
</dbReference>
<feature type="binding site" evidence="13">
    <location>
        <position position="310"/>
    </location>
    <ligand>
        <name>[2Fe-2S] cluster</name>
        <dbReference type="ChEBI" id="CHEBI:190135"/>
    </ligand>
</feature>
<dbReference type="InterPro" id="IPR002684">
    <property type="entry name" value="Biotin_synth/BioAB"/>
</dbReference>
<comment type="subunit">
    <text evidence="13">Homodimer.</text>
</comment>
<evidence type="ECO:0000313" key="15">
    <source>
        <dbReference type="EMBL" id="MFD2207121.1"/>
    </source>
</evidence>
<dbReference type="SFLD" id="SFLDG01060">
    <property type="entry name" value="BATS_domain_containing"/>
    <property type="match status" value="1"/>
</dbReference>
<evidence type="ECO:0000256" key="6">
    <source>
        <dbReference type="ARBA" id="ARBA00022691"/>
    </source>
</evidence>
<dbReference type="EC" id="2.8.1.6" evidence="3 13"/>
<feature type="binding site" evidence="13">
    <location>
        <position position="238"/>
    </location>
    <ligand>
        <name>[2Fe-2S] cluster</name>
        <dbReference type="ChEBI" id="CHEBI:190135"/>
    </ligand>
</feature>
<dbReference type="InterPro" id="IPR007197">
    <property type="entry name" value="rSAM"/>
</dbReference>
<evidence type="ECO:0000259" key="14">
    <source>
        <dbReference type="PROSITE" id="PS51918"/>
    </source>
</evidence>
<keyword evidence="5 13" id="KW-0808">Transferase</keyword>
<proteinExistence type="inferred from homology"/>
<comment type="cofactor">
    <cofactor evidence="13">
        <name>[2Fe-2S] cluster</name>
        <dbReference type="ChEBI" id="CHEBI:190135"/>
    </cofactor>
    <text evidence="13">Binds 1 [2Fe-2S] cluster. The cluster is coordinated with 3 cysteines and 1 arginine.</text>
</comment>
<dbReference type="Proteomes" id="UP001597294">
    <property type="component" value="Unassembled WGS sequence"/>
</dbReference>
<accession>A0ABW5BQN4</accession>
<comment type="cofactor">
    <cofactor evidence="13">
        <name>[4Fe-4S] cluster</name>
        <dbReference type="ChEBI" id="CHEBI:49883"/>
    </cofactor>
    <text evidence="13">Binds 1 [4Fe-4S] cluster. The cluster is coordinated with 3 cysteines and an exchangeable S-adenosyl-L-methionine.</text>
</comment>
<dbReference type="RefSeq" id="WP_380253444.1">
    <property type="nucleotide sequence ID" value="NZ_JBHUII010000011.1"/>
</dbReference>
<dbReference type="InterPro" id="IPR013785">
    <property type="entry name" value="Aldolase_TIM"/>
</dbReference>
<evidence type="ECO:0000256" key="7">
    <source>
        <dbReference type="ARBA" id="ARBA00022714"/>
    </source>
</evidence>
<dbReference type="Pfam" id="PF04055">
    <property type="entry name" value="Radical_SAM"/>
    <property type="match status" value="1"/>
</dbReference>
<keyword evidence="9 13" id="KW-0093">Biotin biosynthesis</keyword>
<dbReference type="PIRSF" id="PIRSF001619">
    <property type="entry name" value="Biotin_synth"/>
    <property type="match status" value="1"/>
</dbReference>
<keyword evidence="16" id="KW-1185">Reference proteome</keyword>
<dbReference type="SFLD" id="SFLDG01278">
    <property type="entry name" value="biotin_synthase_like"/>
    <property type="match status" value="1"/>
</dbReference>
<dbReference type="PROSITE" id="PS51918">
    <property type="entry name" value="RADICAL_SAM"/>
    <property type="match status" value="1"/>
</dbReference>
<evidence type="ECO:0000256" key="10">
    <source>
        <dbReference type="ARBA" id="ARBA00023004"/>
    </source>
</evidence>
<feature type="binding site" evidence="13">
    <location>
        <position position="178"/>
    </location>
    <ligand>
        <name>[2Fe-2S] cluster</name>
        <dbReference type="ChEBI" id="CHEBI:190135"/>
    </ligand>
</feature>
<dbReference type="SFLD" id="SFLDS00029">
    <property type="entry name" value="Radical_SAM"/>
    <property type="match status" value="1"/>
</dbReference>
<comment type="catalytic activity">
    <reaction evidence="12 13">
        <text>(4R,5S)-dethiobiotin + (sulfur carrier)-SH + 2 reduced [2Fe-2S]-[ferredoxin] + 2 S-adenosyl-L-methionine = (sulfur carrier)-H + biotin + 2 5'-deoxyadenosine + 2 L-methionine + 2 oxidized [2Fe-2S]-[ferredoxin]</text>
        <dbReference type="Rhea" id="RHEA:22060"/>
        <dbReference type="Rhea" id="RHEA-COMP:10000"/>
        <dbReference type="Rhea" id="RHEA-COMP:10001"/>
        <dbReference type="Rhea" id="RHEA-COMP:14737"/>
        <dbReference type="Rhea" id="RHEA-COMP:14739"/>
        <dbReference type="ChEBI" id="CHEBI:17319"/>
        <dbReference type="ChEBI" id="CHEBI:29917"/>
        <dbReference type="ChEBI" id="CHEBI:33737"/>
        <dbReference type="ChEBI" id="CHEBI:33738"/>
        <dbReference type="ChEBI" id="CHEBI:57586"/>
        <dbReference type="ChEBI" id="CHEBI:57844"/>
        <dbReference type="ChEBI" id="CHEBI:59789"/>
        <dbReference type="ChEBI" id="CHEBI:64428"/>
        <dbReference type="ChEBI" id="CHEBI:149473"/>
        <dbReference type="EC" id="2.8.1.6"/>
    </reaction>
</comment>
<feature type="binding site" evidence="13">
    <location>
        <position position="147"/>
    </location>
    <ligand>
        <name>[2Fe-2S] cluster</name>
        <dbReference type="ChEBI" id="CHEBI:190135"/>
    </ligand>
</feature>
<dbReference type="InterPro" id="IPR010722">
    <property type="entry name" value="BATS_dom"/>
</dbReference>
<dbReference type="NCBIfam" id="TIGR00433">
    <property type="entry name" value="bioB"/>
    <property type="match status" value="1"/>
</dbReference>
<dbReference type="SMART" id="SM00876">
    <property type="entry name" value="BATS"/>
    <property type="match status" value="1"/>
</dbReference>
<comment type="function">
    <text evidence="13">Catalyzes the conversion of dethiobiotin (DTB) to biotin by the insertion of a sulfur atom into dethiobiotin via a radical-based mechanism.</text>
</comment>
<evidence type="ECO:0000256" key="9">
    <source>
        <dbReference type="ARBA" id="ARBA00022756"/>
    </source>
</evidence>
<sequence>MGAKIAMENEVSIVSPEVSDEEISGHEVAISSVEAVADQLKNEICEDSTDTDIRNNWTSKEIEALYDLPMMDLLFRAQTIHRKYFDPNKVQLSTLLNIKEGGCAEDCKYCSQSSRYSTDVGASKLMDKDTVLEYAKKAQANGSGRFCMGAAWRNVKDRDISKIAEIVTAVKDLGMETCMTLGMLNRDQADSLKEAGLDYYNHNIDTSPEYYPEVITTRSFDDRIETLGNVREAGLNVCSGGIIGMGEERKDRVGLLMALANLPKHPGSVPINMLVPVKGTPFGDMKRLDSFEMVRTVAVARLMMPKSYVRLSAGRRSLGDEGQALCFMAGANSIFYGDKLLTTANPEENEDMALFERLGLKTEQKGAVVEHQHEAPRGCGSPDCGCI</sequence>
<keyword evidence="10 13" id="KW-0408">Iron</keyword>
<dbReference type="InterPro" id="IPR058240">
    <property type="entry name" value="rSAM_sf"/>
</dbReference>
<protein>
    <recommendedName>
        <fullName evidence="3 13">Biotin synthase</fullName>
        <ecNumber evidence="3 13">2.8.1.6</ecNumber>
    </recommendedName>
</protein>
<evidence type="ECO:0000313" key="16">
    <source>
        <dbReference type="Proteomes" id="UP001597294"/>
    </source>
</evidence>
<feature type="binding site" evidence="13">
    <location>
        <position position="103"/>
    </location>
    <ligand>
        <name>[4Fe-4S] cluster</name>
        <dbReference type="ChEBI" id="CHEBI:49883"/>
        <note>4Fe-4S-S-AdoMet</note>
    </ligand>
</feature>
<dbReference type="Pfam" id="PF06968">
    <property type="entry name" value="BATS"/>
    <property type="match status" value="1"/>
</dbReference>
<comment type="similarity">
    <text evidence="2 13">Belongs to the radical SAM superfamily. Biotin synthase family.</text>
</comment>
<comment type="caution">
    <text evidence="15">The sequence shown here is derived from an EMBL/GenBank/DDBJ whole genome shotgun (WGS) entry which is preliminary data.</text>
</comment>
<keyword evidence="4 13" id="KW-0004">4Fe-4S</keyword>
<dbReference type="EMBL" id="JBHUII010000011">
    <property type="protein sequence ID" value="MFD2207121.1"/>
    <property type="molecule type" value="Genomic_DNA"/>
</dbReference>
<organism evidence="15 16">
    <name type="scientific">Kiloniella antarctica</name>
    <dbReference type="NCBI Taxonomy" id="1550907"/>
    <lineage>
        <taxon>Bacteria</taxon>
        <taxon>Pseudomonadati</taxon>
        <taxon>Pseudomonadota</taxon>
        <taxon>Alphaproteobacteria</taxon>
        <taxon>Rhodospirillales</taxon>
        <taxon>Kiloniellaceae</taxon>
        <taxon>Kiloniella</taxon>
    </lineage>
</organism>
<dbReference type="SUPFAM" id="SSF102114">
    <property type="entry name" value="Radical SAM enzymes"/>
    <property type="match status" value="1"/>
</dbReference>
<evidence type="ECO:0000256" key="3">
    <source>
        <dbReference type="ARBA" id="ARBA00012236"/>
    </source>
</evidence>
<dbReference type="SMART" id="SM00729">
    <property type="entry name" value="Elp3"/>
    <property type="match status" value="1"/>
</dbReference>
<evidence type="ECO:0000256" key="13">
    <source>
        <dbReference type="HAMAP-Rule" id="MF_01694"/>
    </source>
</evidence>
<evidence type="ECO:0000256" key="12">
    <source>
        <dbReference type="ARBA" id="ARBA00051157"/>
    </source>
</evidence>
<dbReference type="SFLD" id="SFLDF00272">
    <property type="entry name" value="biotin_synthase"/>
    <property type="match status" value="1"/>
</dbReference>
<dbReference type="InterPro" id="IPR024177">
    <property type="entry name" value="Biotin_synthase"/>
</dbReference>
<evidence type="ECO:0000256" key="4">
    <source>
        <dbReference type="ARBA" id="ARBA00022485"/>
    </source>
</evidence>
<dbReference type="PANTHER" id="PTHR22976">
    <property type="entry name" value="BIOTIN SYNTHASE"/>
    <property type="match status" value="1"/>
</dbReference>
<keyword evidence="6 13" id="KW-0949">S-adenosyl-L-methionine</keyword>
<evidence type="ECO:0000256" key="8">
    <source>
        <dbReference type="ARBA" id="ARBA00022723"/>
    </source>
</evidence>
<dbReference type="CDD" id="cd01335">
    <property type="entry name" value="Radical_SAM"/>
    <property type="match status" value="1"/>
</dbReference>
<dbReference type="Gene3D" id="3.20.20.70">
    <property type="entry name" value="Aldolase class I"/>
    <property type="match status" value="1"/>
</dbReference>
<evidence type="ECO:0000256" key="11">
    <source>
        <dbReference type="ARBA" id="ARBA00023014"/>
    </source>
</evidence>
<dbReference type="HAMAP" id="MF_01694">
    <property type="entry name" value="BioB"/>
    <property type="match status" value="1"/>
</dbReference>
<reference evidence="16" key="1">
    <citation type="journal article" date="2019" name="Int. J. Syst. Evol. Microbiol.">
        <title>The Global Catalogue of Microorganisms (GCM) 10K type strain sequencing project: providing services to taxonomists for standard genome sequencing and annotation.</title>
        <authorList>
            <consortium name="The Broad Institute Genomics Platform"/>
            <consortium name="The Broad Institute Genome Sequencing Center for Infectious Disease"/>
            <person name="Wu L."/>
            <person name="Ma J."/>
        </authorList>
    </citation>
    <scope>NUCLEOTIDE SEQUENCE [LARGE SCALE GENOMIC DNA]</scope>
    <source>
        <strain evidence="16">CGMCC 4.7192</strain>
    </source>
</reference>
<name>A0ABW5BQN4_9PROT</name>
<feature type="binding site" evidence="13">
    <location>
        <position position="107"/>
    </location>
    <ligand>
        <name>[4Fe-4S] cluster</name>
        <dbReference type="ChEBI" id="CHEBI:49883"/>
        <note>4Fe-4S-S-AdoMet</note>
    </ligand>
</feature>
<dbReference type="GO" id="GO:0004076">
    <property type="term" value="F:biotin synthase activity"/>
    <property type="evidence" value="ECO:0007669"/>
    <property type="project" value="UniProtKB-EC"/>
</dbReference>
<keyword evidence="7 13" id="KW-0001">2Fe-2S</keyword>
<feature type="domain" description="Radical SAM core" evidence="14">
    <location>
        <begin position="88"/>
        <end position="312"/>
    </location>
</feature>
<keyword evidence="11 13" id="KW-0411">Iron-sulfur</keyword>
<evidence type="ECO:0000256" key="5">
    <source>
        <dbReference type="ARBA" id="ARBA00022679"/>
    </source>
</evidence>
<comment type="pathway">
    <text evidence="1 13">Cofactor biosynthesis; biotin biosynthesis; biotin from 7,8-diaminononanoate: step 2/2.</text>
</comment>
<keyword evidence="8 13" id="KW-0479">Metal-binding</keyword>
<dbReference type="PANTHER" id="PTHR22976:SF2">
    <property type="entry name" value="BIOTIN SYNTHASE, MITOCHONDRIAL"/>
    <property type="match status" value="1"/>
</dbReference>
<feature type="binding site" evidence="13">
    <location>
        <position position="110"/>
    </location>
    <ligand>
        <name>[4Fe-4S] cluster</name>
        <dbReference type="ChEBI" id="CHEBI:49883"/>
        <note>4Fe-4S-S-AdoMet</note>
    </ligand>
</feature>
<evidence type="ECO:0000256" key="2">
    <source>
        <dbReference type="ARBA" id="ARBA00010765"/>
    </source>
</evidence>
<evidence type="ECO:0000256" key="1">
    <source>
        <dbReference type="ARBA" id="ARBA00004942"/>
    </source>
</evidence>
<gene>
    <name evidence="13 15" type="primary">bioB</name>
    <name evidence="15" type="ORF">ACFSKO_15945</name>
</gene>